<dbReference type="InterPro" id="IPR013813">
    <property type="entry name" value="Endoribo_LPSP/chorism_mut-like"/>
</dbReference>
<name>A0A498R0T8_9FIRM</name>
<dbReference type="EMBL" id="UPPP01000061">
    <property type="protein sequence ID" value="VBB06156.1"/>
    <property type="molecule type" value="Genomic_DNA"/>
</dbReference>
<sequence>MSAETKLKELGISVPEAPKPVAAYVSAVKIGEYVYTSGQIPFENGQLKYKGKVGKDLNVDQGYDAAKICAINCLAAIKSLIGSLDNIEKVVKVVGFVNSAPGFIDQPKVINGASELVGSVFGQAGEHARSAVGVAELPVNAPVEVEFIVKVK</sequence>
<feature type="domain" description="Endoribonuclease L-PSP/chorismate mutase-like" evidence="1">
    <location>
        <begin position="5"/>
        <end position="141"/>
    </location>
</feature>
<dbReference type="Proteomes" id="UP000277811">
    <property type="component" value="Unassembled WGS sequence"/>
</dbReference>
<organism evidence="2 3">
    <name type="scientific">Lucifera butyrica</name>
    <dbReference type="NCBI Taxonomy" id="1351585"/>
    <lineage>
        <taxon>Bacteria</taxon>
        <taxon>Bacillati</taxon>
        <taxon>Bacillota</taxon>
        <taxon>Negativicutes</taxon>
        <taxon>Veillonellales</taxon>
        <taxon>Veillonellaceae</taxon>
        <taxon>Lucifera</taxon>
    </lineage>
</organism>
<dbReference type="SUPFAM" id="SSF55298">
    <property type="entry name" value="YjgF-like"/>
    <property type="match status" value="1"/>
</dbReference>
<dbReference type="InterPro" id="IPR035959">
    <property type="entry name" value="RutC-like_sf"/>
</dbReference>
<dbReference type="OrthoDB" id="9806350at2"/>
<evidence type="ECO:0000259" key="1">
    <source>
        <dbReference type="Pfam" id="PF14588"/>
    </source>
</evidence>
<accession>A0A498R0T8</accession>
<evidence type="ECO:0000313" key="2">
    <source>
        <dbReference type="EMBL" id="VBB06156.1"/>
    </source>
</evidence>
<dbReference type="Gene3D" id="3.30.1330.40">
    <property type="entry name" value="RutC-like"/>
    <property type="match status" value="1"/>
</dbReference>
<dbReference type="Pfam" id="PF14588">
    <property type="entry name" value="YjgF_endoribonc"/>
    <property type="match status" value="1"/>
</dbReference>
<dbReference type="RefSeq" id="WP_122627108.1">
    <property type="nucleotide sequence ID" value="NZ_UPPP01000061.1"/>
</dbReference>
<dbReference type="CDD" id="cd02199">
    <property type="entry name" value="YjgF_YER057c_UK114_like_1"/>
    <property type="match status" value="1"/>
</dbReference>
<dbReference type="PANTHER" id="PTHR43760">
    <property type="entry name" value="ENDORIBONUCLEASE-RELATED"/>
    <property type="match status" value="1"/>
</dbReference>
<reference evidence="2 3" key="1">
    <citation type="submission" date="2018-06" db="EMBL/GenBank/DDBJ databases">
        <authorList>
            <person name="Strepis N."/>
        </authorList>
    </citation>
    <scope>NUCLEOTIDE SEQUENCE [LARGE SCALE GENOMIC DNA]</scope>
    <source>
        <strain evidence="2">LUCI</strain>
    </source>
</reference>
<keyword evidence="3" id="KW-1185">Reference proteome</keyword>
<gene>
    <name evidence="2" type="ORF">LUCI_1372</name>
</gene>
<dbReference type="AlphaFoldDB" id="A0A498R0T8"/>
<dbReference type="PANTHER" id="PTHR43760:SF1">
    <property type="entry name" value="ENDORIBONUCLEASE L-PSP_CHORISMATE MUTASE-LIKE DOMAIN-CONTAINING PROTEIN"/>
    <property type="match status" value="1"/>
</dbReference>
<protein>
    <recommendedName>
        <fullName evidence="1">Endoribonuclease L-PSP/chorismate mutase-like domain-containing protein</fullName>
    </recommendedName>
</protein>
<proteinExistence type="predicted"/>
<evidence type="ECO:0000313" key="3">
    <source>
        <dbReference type="Proteomes" id="UP000277811"/>
    </source>
</evidence>